<feature type="transmembrane region" description="Helical" evidence="8">
    <location>
        <begin position="532"/>
        <end position="552"/>
    </location>
</feature>
<feature type="transmembrane region" description="Helical" evidence="8">
    <location>
        <begin position="658"/>
        <end position="676"/>
    </location>
</feature>
<accession>A0A7I9Y374</accession>
<dbReference type="RefSeq" id="WP_163759977.1">
    <property type="nucleotide sequence ID" value="NZ_BLKW01000004.1"/>
</dbReference>
<keyword evidence="5" id="KW-0560">Oxidoreductase</keyword>
<evidence type="ECO:0000256" key="1">
    <source>
        <dbReference type="ARBA" id="ARBA00004651"/>
    </source>
</evidence>
<dbReference type="EMBL" id="BLKW01000004">
    <property type="protein sequence ID" value="GFG76500.1"/>
    <property type="molecule type" value="Genomic_DNA"/>
</dbReference>
<feature type="transmembrane region" description="Helical" evidence="8">
    <location>
        <begin position="469"/>
        <end position="489"/>
    </location>
</feature>
<evidence type="ECO:0000313" key="10">
    <source>
        <dbReference type="EMBL" id="GFG76500.1"/>
    </source>
</evidence>
<dbReference type="PANTHER" id="PTHR42682">
    <property type="entry name" value="HYDROGENASE-4 COMPONENT F"/>
    <property type="match status" value="1"/>
</dbReference>
<organism evidence="10 11">
    <name type="scientific">Mycobacterium botniense</name>
    <dbReference type="NCBI Taxonomy" id="84962"/>
    <lineage>
        <taxon>Bacteria</taxon>
        <taxon>Bacillati</taxon>
        <taxon>Actinomycetota</taxon>
        <taxon>Actinomycetes</taxon>
        <taxon>Mycobacteriales</taxon>
        <taxon>Mycobacteriaceae</taxon>
        <taxon>Mycobacterium</taxon>
    </lineage>
</organism>
<keyword evidence="4 8" id="KW-1133">Transmembrane helix</keyword>
<dbReference type="Pfam" id="PF00361">
    <property type="entry name" value="Proton_antipo_M"/>
    <property type="match status" value="1"/>
</dbReference>
<dbReference type="InterPro" id="IPR052175">
    <property type="entry name" value="ComplexI-like_HydComp"/>
</dbReference>
<proteinExistence type="predicted"/>
<name>A0A7I9Y374_9MYCO</name>
<evidence type="ECO:0000256" key="3">
    <source>
        <dbReference type="ARBA" id="ARBA00022692"/>
    </source>
</evidence>
<gene>
    <name evidence="10" type="ORF">MBOT_38650</name>
</gene>
<feature type="transmembrane region" description="Helical" evidence="8">
    <location>
        <begin position="204"/>
        <end position="223"/>
    </location>
</feature>
<feature type="transmembrane region" description="Helical" evidence="8">
    <location>
        <begin position="265"/>
        <end position="284"/>
    </location>
</feature>
<evidence type="ECO:0000256" key="7">
    <source>
        <dbReference type="RuleBase" id="RU000320"/>
    </source>
</evidence>
<keyword evidence="2" id="KW-1003">Cell membrane</keyword>
<reference evidence="10 11" key="1">
    <citation type="journal article" date="2019" name="Emerg. Microbes Infect.">
        <title>Comprehensive subspecies identification of 175 nontuberculous mycobacteria species based on 7547 genomic profiles.</title>
        <authorList>
            <person name="Matsumoto Y."/>
            <person name="Kinjo T."/>
            <person name="Motooka D."/>
            <person name="Nabeya D."/>
            <person name="Jung N."/>
            <person name="Uechi K."/>
            <person name="Horii T."/>
            <person name="Iida T."/>
            <person name="Fujita J."/>
            <person name="Nakamura S."/>
        </authorList>
    </citation>
    <scope>NUCLEOTIDE SEQUENCE [LARGE SCALE GENOMIC DNA]</scope>
    <source>
        <strain evidence="10 11">JCM 17322</strain>
    </source>
</reference>
<dbReference type="PANTHER" id="PTHR42682:SF3">
    <property type="entry name" value="FORMATE HYDROGENLYASE SUBUNIT 3-RELATED"/>
    <property type="match status" value="1"/>
</dbReference>
<feature type="transmembrane region" description="Helical" evidence="8">
    <location>
        <begin position="76"/>
        <end position="96"/>
    </location>
</feature>
<evidence type="ECO:0000256" key="2">
    <source>
        <dbReference type="ARBA" id="ARBA00022475"/>
    </source>
</evidence>
<comment type="caution">
    <text evidence="10">The sequence shown here is derived from an EMBL/GenBank/DDBJ whole genome shotgun (WGS) entry which is preliminary data.</text>
</comment>
<dbReference type="GO" id="GO:0005886">
    <property type="term" value="C:plasma membrane"/>
    <property type="evidence" value="ECO:0007669"/>
    <property type="project" value="UniProtKB-SubCell"/>
</dbReference>
<feature type="transmembrane region" description="Helical" evidence="8">
    <location>
        <begin position="161"/>
        <end position="183"/>
    </location>
</feature>
<feature type="transmembrane region" description="Helical" evidence="8">
    <location>
        <begin position="235"/>
        <end position="253"/>
    </location>
</feature>
<keyword evidence="3 7" id="KW-0812">Transmembrane</keyword>
<feature type="transmembrane region" description="Helical" evidence="8">
    <location>
        <begin position="34"/>
        <end position="55"/>
    </location>
</feature>
<evidence type="ECO:0000313" key="11">
    <source>
        <dbReference type="Proteomes" id="UP000465361"/>
    </source>
</evidence>
<dbReference type="AlphaFoldDB" id="A0A7I9Y374"/>
<evidence type="ECO:0000256" key="4">
    <source>
        <dbReference type="ARBA" id="ARBA00022989"/>
    </source>
</evidence>
<keyword evidence="6 8" id="KW-0472">Membrane</keyword>
<evidence type="ECO:0000259" key="9">
    <source>
        <dbReference type="Pfam" id="PF00361"/>
    </source>
</evidence>
<feature type="domain" description="NADH:quinone oxidoreductase/Mrp antiporter transmembrane" evidence="9">
    <location>
        <begin position="128"/>
        <end position="420"/>
    </location>
</feature>
<evidence type="ECO:0000256" key="5">
    <source>
        <dbReference type="ARBA" id="ARBA00023002"/>
    </source>
</evidence>
<evidence type="ECO:0000256" key="6">
    <source>
        <dbReference type="ARBA" id="ARBA00023136"/>
    </source>
</evidence>
<dbReference type="InterPro" id="IPR001750">
    <property type="entry name" value="ND/Mrp_TM"/>
</dbReference>
<sequence>MITAGLVLAGAAMLIGWVAGLARRTDTQVLLSTVAWTANIAAAVALTIAGALGLAGCRQRVDLDGLAGFGPATLSVDSLAGLFLVTSFAVAIPALAAAASPANRKRPRLPAAVAAALAAVAVIVTTDNFFVLLFGWEALTAAFFLMSGYDRDLPGRAEGSVITVAFGKASGAAVLMGALLLAAHTHTFTFAAGAVNPRSAAGQAAYVLLLLGFGIKVGLVHAHSWMPRGYAAAPGPARAVMAGVAVNVGFYGMWRTLEIMGAPPVWLICVVLVVGGVTAIQGIAHAAVHPDLAALISWSSVENSGMITVGFGAALVGAWAGEPKLTAAGLVAGTAQVMAHALGKTLLFVSASTIEQATATTDLDRLGGIVRRLPWSGTGLVIGSLTLAGLPLTAGFASEWFTLESLMQQFRVSSLAMHLCTAVAGALVALTIGIAGVTFVRVIGLTAFGPKRLGEPRIDRDFAAVDQQWVYRFACGALVLGCLGVAAFAPVQVRLIGHGLTSVVGSEAAGANAQPWVLAPVYAEFAALSPSWLWIVLPLMAVLAAGVAALFAKRNPFRARHVTPWSSASPGVDRGVGYSSFAYANPVRNVLSTVLLTRAELLGTAHESRSRAPAPGRLTYRVEVVDLVERYFSRGLLRSVRVVSRAARGLQSGRLDAYLAYLLIAVLAVIAVVIATS</sequence>
<comment type="subcellular location">
    <subcellularLocation>
        <location evidence="1">Cell membrane</location>
        <topology evidence="1">Multi-pass membrane protein</topology>
    </subcellularLocation>
    <subcellularLocation>
        <location evidence="7">Membrane</location>
        <topology evidence="7">Multi-pass membrane protein</topology>
    </subcellularLocation>
</comment>
<keyword evidence="11" id="KW-1185">Reference proteome</keyword>
<feature type="transmembrane region" description="Helical" evidence="8">
    <location>
        <begin position="380"/>
        <end position="403"/>
    </location>
</feature>
<dbReference type="GO" id="GO:0016491">
    <property type="term" value="F:oxidoreductase activity"/>
    <property type="evidence" value="ECO:0007669"/>
    <property type="project" value="UniProtKB-KW"/>
</dbReference>
<dbReference type="Proteomes" id="UP000465361">
    <property type="component" value="Unassembled WGS sequence"/>
</dbReference>
<evidence type="ECO:0000256" key="8">
    <source>
        <dbReference type="SAM" id="Phobius"/>
    </source>
</evidence>
<feature type="transmembrane region" description="Helical" evidence="8">
    <location>
        <begin position="415"/>
        <end position="448"/>
    </location>
</feature>
<feature type="transmembrane region" description="Helical" evidence="8">
    <location>
        <begin position="304"/>
        <end position="321"/>
    </location>
</feature>
<protein>
    <submittedName>
        <fullName evidence="10">Hydrogenase 4 subunit B</fullName>
    </submittedName>
</protein>